<dbReference type="KEGG" id="nar:Saro_0798"/>
<gene>
    <name evidence="2" type="ordered locus">Saro_0798</name>
</gene>
<sequence length="225" mass="24707">MPALRASILSLACFAFAAPAMAAQEDEQVWLAQQSTLSVGSKLVVFTDLQLRFTDGADRLGQVLVRPAIGYRASPSTTLFLGYAYVHTDPLTGRATDEHRAFQQATVRLAGKPGKATLTARTRLEQRFVRNASNMGWRLRQHVRLDAPTGKGPSVIVWAEPFVNLDTTDWGQHAGFDQLRLFGGLGVPVARGIALEAGYSGQYINRFARPDRMNHIGSLTLTVRR</sequence>
<dbReference type="EMBL" id="CP000248">
    <property type="protein sequence ID" value="ABD25243.1"/>
    <property type="molecule type" value="Genomic_DNA"/>
</dbReference>
<dbReference type="Proteomes" id="UP000009134">
    <property type="component" value="Chromosome"/>
</dbReference>
<evidence type="ECO:0000313" key="2">
    <source>
        <dbReference type="EMBL" id="ABD25243.1"/>
    </source>
</evidence>
<keyword evidence="1" id="KW-0732">Signal</keyword>
<reference evidence="3" key="1">
    <citation type="submission" date="2006-01" db="EMBL/GenBank/DDBJ databases">
        <title>Complete sequence of Novosphingobium aromaticivorans DSM 12444.</title>
        <authorList>
            <consortium name="US DOE Joint Genome Institute"/>
            <person name="Copeland A."/>
            <person name="Lucas S."/>
            <person name="Lapidus A."/>
            <person name="Barry K."/>
            <person name="Detter J.C."/>
            <person name="Glavina T."/>
            <person name="Hammon N."/>
            <person name="Israni S."/>
            <person name="Pitluck S."/>
            <person name="Chain P."/>
            <person name="Malfatti S."/>
            <person name="Shin M."/>
            <person name="Vergez L."/>
            <person name="Schmutz J."/>
            <person name="Larimer F."/>
            <person name="Land M."/>
            <person name="Kyrpides N."/>
            <person name="Ivanova N."/>
            <person name="Fredrickson J."/>
            <person name="Balkwill D."/>
            <person name="Romine M.F."/>
            <person name="Richardson P."/>
        </authorList>
    </citation>
    <scope>NUCLEOTIDE SEQUENCE [LARGE SCALE GENOMIC DNA]</scope>
    <source>
        <strain evidence="3">ATCC 700278 / DSM 12444 / CCUG 56034 / CIP 105152 / NBRC 16084 / F199</strain>
    </source>
</reference>
<dbReference type="AlphaFoldDB" id="Q2GA80"/>
<dbReference type="HOGENOM" id="CLU_089264_1_0_5"/>
<feature type="chain" id="PRO_5004208061" description="DUF2490 domain-containing protein" evidence="1">
    <location>
        <begin position="23"/>
        <end position="225"/>
    </location>
</feature>
<protein>
    <recommendedName>
        <fullName evidence="4">DUF2490 domain-containing protein</fullName>
    </recommendedName>
</protein>
<organism evidence="2 3">
    <name type="scientific">Novosphingobium aromaticivorans (strain ATCC 700278 / DSM 12444 / CCUG 56034 / CIP 105152 / NBRC 16084 / F199)</name>
    <dbReference type="NCBI Taxonomy" id="279238"/>
    <lineage>
        <taxon>Bacteria</taxon>
        <taxon>Pseudomonadati</taxon>
        <taxon>Pseudomonadota</taxon>
        <taxon>Alphaproteobacteria</taxon>
        <taxon>Sphingomonadales</taxon>
        <taxon>Sphingomonadaceae</taxon>
        <taxon>Novosphingobium</taxon>
    </lineage>
</organism>
<evidence type="ECO:0008006" key="4">
    <source>
        <dbReference type="Google" id="ProtNLM"/>
    </source>
</evidence>
<dbReference type="Pfam" id="PF10677">
    <property type="entry name" value="DUF2490"/>
    <property type="match status" value="1"/>
</dbReference>
<feature type="signal peptide" evidence="1">
    <location>
        <begin position="1"/>
        <end position="22"/>
    </location>
</feature>
<proteinExistence type="predicted"/>
<dbReference type="eggNOG" id="COG2067">
    <property type="taxonomic scope" value="Bacteria"/>
</dbReference>
<keyword evidence="3" id="KW-1185">Reference proteome</keyword>
<dbReference type="STRING" id="279238.Saro_0798"/>
<name>Q2GA80_NOVAD</name>
<dbReference type="RefSeq" id="WP_011444457.1">
    <property type="nucleotide sequence ID" value="NC_007794.1"/>
</dbReference>
<accession>Q2GA80</accession>
<evidence type="ECO:0000313" key="3">
    <source>
        <dbReference type="Proteomes" id="UP000009134"/>
    </source>
</evidence>
<dbReference type="InterPro" id="IPR019619">
    <property type="entry name" value="DUF2490"/>
</dbReference>
<evidence type="ECO:0000256" key="1">
    <source>
        <dbReference type="SAM" id="SignalP"/>
    </source>
</evidence>